<evidence type="ECO:0000313" key="1">
    <source>
        <dbReference type="EMBL" id="MBN7812920.1"/>
    </source>
</evidence>
<sequence length="312" mass="35416">MNCTLLNIPNFCSSYYLLGLSKHLRLQYSGKGEFSRFDFRPLAIMEIGGKLVVVDNSDPVGVDAGLLAQADLYFATNKLSDSPNYAHDKIIPLAPHYPVNSASVFLKVFWTRLFGKEGKEVAKELYRLQKRPQFQIEQENRVEGNSLFFAGSIWKKEMEANQLRYSFIKACQKHPGVDFEGGFLPRDDGDNLGFDDALAPRRYPPREFMDLSRKSLFGFNNAAVLGAISWRVAEYLNIGIPIVSLPFRIELPEYPAHGEQIHMIAEIGEIPEFLDFAVANHDYLNKLSKGGKRFFVEHCLPEVQAKRILAYL</sequence>
<organism evidence="1 2">
    <name type="scientific">Algoriphagus oliviformis</name>
    <dbReference type="NCBI Taxonomy" id="2811231"/>
    <lineage>
        <taxon>Bacteria</taxon>
        <taxon>Pseudomonadati</taxon>
        <taxon>Bacteroidota</taxon>
        <taxon>Cytophagia</taxon>
        <taxon>Cytophagales</taxon>
        <taxon>Cyclobacteriaceae</taxon>
        <taxon>Algoriphagus</taxon>
    </lineage>
</organism>
<protein>
    <submittedName>
        <fullName evidence="1">Glycosyltransferase family 1 protein</fullName>
    </submittedName>
</protein>
<name>A0ABS3C9S6_9BACT</name>
<accession>A0ABS3C9S6</accession>
<proteinExistence type="predicted"/>
<dbReference type="RefSeq" id="WP_206579692.1">
    <property type="nucleotide sequence ID" value="NZ_JAFKCT010000009.1"/>
</dbReference>
<keyword evidence="2" id="KW-1185">Reference proteome</keyword>
<comment type="caution">
    <text evidence="1">The sequence shown here is derived from an EMBL/GenBank/DDBJ whole genome shotgun (WGS) entry which is preliminary data.</text>
</comment>
<reference evidence="1 2" key="1">
    <citation type="submission" date="2021-03" db="EMBL/GenBank/DDBJ databases">
        <title>novel species isolated from a fishpond in China.</title>
        <authorList>
            <person name="Lu H."/>
            <person name="Cai Z."/>
        </authorList>
    </citation>
    <scope>NUCLEOTIDE SEQUENCE [LARGE SCALE GENOMIC DNA]</scope>
    <source>
        <strain evidence="1 2">H41</strain>
    </source>
</reference>
<dbReference type="EMBL" id="JAFKCT010000009">
    <property type="protein sequence ID" value="MBN7812920.1"/>
    <property type="molecule type" value="Genomic_DNA"/>
</dbReference>
<evidence type="ECO:0000313" key="2">
    <source>
        <dbReference type="Proteomes" id="UP000664317"/>
    </source>
</evidence>
<gene>
    <name evidence="1" type="ORF">J0A68_18330</name>
</gene>
<dbReference type="Proteomes" id="UP000664317">
    <property type="component" value="Unassembled WGS sequence"/>
</dbReference>